<feature type="transmembrane region" description="Helical" evidence="1">
    <location>
        <begin position="57"/>
        <end position="73"/>
    </location>
</feature>
<evidence type="ECO:0000313" key="2">
    <source>
        <dbReference type="EMBL" id="MEN2991711.1"/>
    </source>
</evidence>
<protein>
    <submittedName>
        <fullName evidence="2">DUF6064 family protein</fullName>
    </submittedName>
</protein>
<feature type="transmembrane region" description="Helical" evidence="1">
    <location>
        <begin position="149"/>
        <end position="170"/>
    </location>
</feature>
<dbReference type="InterPro" id="IPR045708">
    <property type="entry name" value="DUF6064"/>
</dbReference>
<gene>
    <name evidence="2" type="ORF">WG926_25590</name>
</gene>
<evidence type="ECO:0000313" key="3">
    <source>
        <dbReference type="Proteomes" id="UP001413721"/>
    </source>
</evidence>
<name>A0ABU9YSD4_9PROT</name>
<dbReference type="Pfam" id="PF19540">
    <property type="entry name" value="DUF6064"/>
    <property type="match status" value="1"/>
</dbReference>
<reference evidence="2 3" key="1">
    <citation type="submission" date="2024-03" db="EMBL/GenBank/DDBJ databases">
        <title>High-quality draft genome sequencing of Tistrella sp. BH-R2-4.</title>
        <authorList>
            <person name="Dong C."/>
        </authorList>
    </citation>
    <scope>NUCLEOTIDE SEQUENCE [LARGE SCALE GENOMIC DNA]</scope>
    <source>
        <strain evidence="2 3">BH-R2-4</strain>
    </source>
</reference>
<sequence>MADWFSYSLTDFLLFAPETYQRLFVRYNQAVWPAQIVGALGALVVLWLVLRRVDSRIAIGVVHALPAIGWLWIGTDFLYQRYGVINWAATWPAVGFMAQGVLLLAVAAIAPRPARHAPPAARTIGLGLMAAALVVVPLSGPLAGRPWGAIEIVGVTPDPTAVFTLGLLAGTAGIWRLILLPVPVLWCLFSGATALAMDTGDAWLLPVLAAAGLVAALLPRPAPDGRGRRSG</sequence>
<dbReference type="EMBL" id="JBBKTW010000013">
    <property type="protein sequence ID" value="MEN2991711.1"/>
    <property type="molecule type" value="Genomic_DNA"/>
</dbReference>
<evidence type="ECO:0000256" key="1">
    <source>
        <dbReference type="SAM" id="Phobius"/>
    </source>
</evidence>
<accession>A0ABU9YSD4</accession>
<keyword evidence="3" id="KW-1185">Reference proteome</keyword>
<feature type="transmembrane region" description="Helical" evidence="1">
    <location>
        <begin position="177"/>
        <end position="196"/>
    </location>
</feature>
<keyword evidence="1" id="KW-1133">Transmembrane helix</keyword>
<feature type="transmembrane region" description="Helical" evidence="1">
    <location>
        <begin position="202"/>
        <end position="219"/>
    </location>
</feature>
<proteinExistence type="predicted"/>
<dbReference type="Proteomes" id="UP001413721">
    <property type="component" value="Unassembled WGS sequence"/>
</dbReference>
<dbReference type="RefSeq" id="WP_345935901.1">
    <property type="nucleotide sequence ID" value="NZ_JBBKTV010000016.1"/>
</dbReference>
<organism evidence="2 3">
    <name type="scientific">Tistrella arctica</name>
    <dbReference type="NCBI Taxonomy" id="3133430"/>
    <lineage>
        <taxon>Bacteria</taxon>
        <taxon>Pseudomonadati</taxon>
        <taxon>Pseudomonadota</taxon>
        <taxon>Alphaproteobacteria</taxon>
        <taxon>Geminicoccales</taxon>
        <taxon>Geminicoccaceae</taxon>
        <taxon>Tistrella</taxon>
    </lineage>
</organism>
<feature type="transmembrane region" description="Helical" evidence="1">
    <location>
        <begin position="123"/>
        <end position="143"/>
    </location>
</feature>
<feature type="transmembrane region" description="Helical" evidence="1">
    <location>
        <begin position="93"/>
        <end position="111"/>
    </location>
</feature>
<feature type="transmembrane region" description="Helical" evidence="1">
    <location>
        <begin position="30"/>
        <end position="50"/>
    </location>
</feature>
<comment type="caution">
    <text evidence="2">The sequence shown here is derived from an EMBL/GenBank/DDBJ whole genome shotgun (WGS) entry which is preliminary data.</text>
</comment>
<keyword evidence="1" id="KW-0812">Transmembrane</keyword>
<keyword evidence="1" id="KW-0472">Membrane</keyword>